<evidence type="ECO:0000313" key="2">
    <source>
        <dbReference type="EMBL" id="KAK3594695.1"/>
    </source>
</evidence>
<comment type="cofactor">
    <cofactor evidence="1">
        <name>Mg(2+)</name>
        <dbReference type="ChEBI" id="CHEBI:18420"/>
    </cofactor>
    <text evidence="1">Binds 2 magnesium ions per subunit.</text>
</comment>
<sequence>MASIADRRTSAVVGGLVGDAAAQPLHWIYNLDKPKSIIGDAKEVAFWRKSENPFYCVDTGENSCYGDQSITVLKSLVENDGVNIKKLQESFYTTFGPDSPYESMRNAIYKDKSEAGSQSLPIKGPWRTGNIKDFLKNYSQGLEKTGSETDNQIDCVPRVVSAVALYAGQPDMLIRVEEVIRLTQNLNTAVAVGLASARLLEQYILRGPCDDAVDKVIEQLRDPHRKNPQDLDTTLADLPGAFQSAVHGIVAIHDYATAIRSTIRVGGCNCSRGGFIGACLAAQYGLESIPQEWKKKTKRFEEIFNLSQKLSQLRS</sequence>
<dbReference type="PANTHER" id="PTHR16222:SF17">
    <property type="entry name" value="SELENOPROTEIN J"/>
    <property type="match status" value="1"/>
</dbReference>
<feature type="binding site" evidence="1">
    <location>
        <position position="271"/>
    </location>
    <ligand>
        <name>Mg(2+)</name>
        <dbReference type="ChEBI" id="CHEBI:18420"/>
        <label>1</label>
    </ligand>
</feature>
<keyword evidence="3" id="KW-1185">Reference proteome</keyword>
<dbReference type="SUPFAM" id="SSF101478">
    <property type="entry name" value="ADP-ribosylglycohydrolase"/>
    <property type="match status" value="1"/>
</dbReference>
<evidence type="ECO:0000256" key="1">
    <source>
        <dbReference type="PIRSR" id="PIRSR605502-1"/>
    </source>
</evidence>
<proteinExistence type="predicted"/>
<dbReference type="Gene3D" id="1.10.4080.10">
    <property type="entry name" value="ADP-ribosylation/Crystallin J1"/>
    <property type="match status" value="1"/>
</dbReference>
<dbReference type="PANTHER" id="PTHR16222">
    <property type="entry name" value="ADP-RIBOSYLGLYCOHYDROLASE"/>
    <property type="match status" value="1"/>
</dbReference>
<reference evidence="2" key="3">
    <citation type="submission" date="2023-05" db="EMBL/GenBank/DDBJ databases">
        <authorList>
            <person name="Smith C.H."/>
        </authorList>
    </citation>
    <scope>NUCLEOTIDE SEQUENCE</scope>
    <source>
        <strain evidence="2">CHS0354</strain>
        <tissue evidence="2">Mantle</tissue>
    </source>
</reference>
<evidence type="ECO:0000313" key="3">
    <source>
        <dbReference type="Proteomes" id="UP001195483"/>
    </source>
</evidence>
<accession>A0AAE0SML1</accession>
<reference evidence="2" key="2">
    <citation type="journal article" date="2021" name="Genome Biol. Evol.">
        <title>Developing a high-quality reference genome for a parasitic bivalve with doubly uniparental inheritance (Bivalvia: Unionida).</title>
        <authorList>
            <person name="Smith C.H."/>
        </authorList>
    </citation>
    <scope>NUCLEOTIDE SEQUENCE</scope>
    <source>
        <strain evidence="2">CHS0354</strain>
        <tissue evidence="2">Mantle</tissue>
    </source>
</reference>
<keyword evidence="1" id="KW-0479">Metal-binding</keyword>
<dbReference type="InterPro" id="IPR005502">
    <property type="entry name" value="Ribosyl_crysJ1"/>
</dbReference>
<dbReference type="InterPro" id="IPR036705">
    <property type="entry name" value="Ribosyl_crysJ1_sf"/>
</dbReference>
<keyword evidence="1" id="KW-0460">Magnesium</keyword>
<reference evidence="2" key="1">
    <citation type="journal article" date="2021" name="Genome Biol. Evol.">
        <title>A High-Quality Reference Genome for a Parasitic Bivalve with Doubly Uniparental Inheritance (Bivalvia: Unionida).</title>
        <authorList>
            <person name="Smith C.H."/>
        </authorList>
    </citation>
    <scope>NUCLEOTIDE SEQUENCE</scope>
    <source>
        <strain evidence="2">CHS0354</strain>
    </source>
</reference>
<organism evidence="2 3">
    <name type="scientific">Potamilus streckersoni</name>
    <dbReference type="NCBI Taxonomy" id="2493646"/>
    <lineage>
        <taxon>Eukaryota</taxon>
        <taxon>Metazoa</taxon>
        <taxon>Spiralia</taxon>
        <taxon>Lophotrochozoa</taxon>
        <taxon>Mollusca</taxon>
        <taxon>Bivalvia</taxon>
        <taxon>Autobranchia</taxon>
        <taxon>Heteroconchia</taxon>
        <taxon>Palaeoheterodonta</taxon>
        <taxon>Unionida</taxon>
        <taxon>Unionoidea</taxon>
        <taxon>Unionidae</taxon>
        <taxon>Ambleminae</taxon>
        <taxon>Lampsilini</taxon>
        <taxon>Potamilus</taxon>
    </lineage>
</organism>
<dbReference type="GO" id="GO:0046872">
    <property type="term" value="F:metal ion binding"/>
    <property type="evidence" value="ECO:0007669"/>
    <property type="project" value="UniProtKB-KW"/>
</dbReference>
<protein>
    <submittedName>
        <fullName evidence="2">Uncharacterized protein</fullName>
    </submittedName>
</protein>
<comment type="caution">
    <text evidence="2">The sequence shown here is derived from an EMBL/GenBank/DDBJ whole genome shotgun (WGS) entry which is preliminary data.</text>
</comment>
<dbReference type="InterPro" id="IPR050792">
    <property type="entry name" value="ADP-ribosylglycohydrolase"/>
</dbReference>
<dbReference type="Pfam" id="PF03747">
    <property type="entry name" value="ADP_ribosyl_GH"/>
    <property type="match status" value="1"/>
</dbReference>
<gene>
    <name evidence="2" type="ORF">CHS0354_001647</name>
</gene>
<dbReference type="AlphaFoldDB" id="A0AAE0SML1"/>
<dbReference type="Proteomes" id="UP001195483">
    <property type="component" value="Unassembled WGS sequence"/>
</dbReference>
<dbReference type="EMBL" id="JAEAOA010000158">
    <property type="protein sequence ID" value="KAK3594695.1"/>
    <property type="molecule type" value="Genomic_DNA"/>
</dbReference>
<name>A0AAE0SML1_9BIVA</name>